<evidence type="ECO:0000313" key="1">
    <source>
        <dbReference type="EMBL" id="KAJ2974182.1"/>
    </source>
</evidence>
<gene>
    <name evidence="1" type="ORF">NUW58_g8740</name>
</gene>
<sequence>MSSVVAAVVTLASDALVALNLLAEGVLAAGEDQTHCSEKLSPEKTGILLAVLALRRVVDVGDEEAMR</sequence>
<organism evidence="1 2">
    <name type="scientific">Xylaria curta</name>
    <dbReference type="NCBI Taxonomy" id="42375"/>
    <lineage>
        <taxon>Eukaryota</taxon>
        <taxon>Fungi</taxon>
        <taxon>Dikarya</taxon>
        <taxon>Ascomycota</taxon>
        <taxon>Pezizomycotina</taxon>
        <taxon>Sordariomycetes</taxon>
        <taxon>Xylariomycetidae</taxon>
        <taxon>Xylariales</taxon>
        <taxon>Xylariaceae</taxon>
        <taxon>Xylaria</taxon>
    </lineage>
</organism>
<proteinExistence type="predicted"/>
<evidence type="ECO:0000313" key="2">
    <source>
        <dbReference type="Proteomes" id="UP001143856"/>
    </source>
</evidence>
<protein>
    <submittedName>
        <fullName evidence="1">Uncharacterized protein</fullName>
    </submittedName>
</protein>
<comment type="caution">
    <text evidence="1">The sequence shown here is derived from an EMBL/GenBank/DDBJ whole genome shotgun (WGS) entry which is preliminary data.</text>
</comment>
<reference evidence="1" key="1">
    <citation type="submission" date="2022-10" db="EMBL/GenBank/DDBJ databases">
        <title>Genome Sequence of Xylaria curta.</title>
        <authorList>
            <person name="Buettner E."/>
        </authorList>
    </citation>
    <scope>NUCLEOTIDE SEQUENCE</scope>
    <source>
        <strain evidence="1">Babe10</strain>
    </source>
</reference>
<name>A0ACC1N4I3_9PEZI</name>
<dbReference type="Proteomes" id="UP001143856">
    <property type="component" value="Unassembled WGS sequence"/>
</dbReference>
<dbReference type="EMBL" id="JAPDGR010002796">
    <property type="protein sequence ID" value="KAJ2974182.1"/>
    <property type="molecule type" value="Genomic_DNA"/>
</dbReference>
<keyword evidence="2" id="KW-1185">Reference proteome</keyword>
<accession>A0ACC1N4I3</accession>